<feature type="compositionally biased region" description="Basic and acidic residues" evidence="1">
    <location>
        <begin position="219"/>
        <end position="229"/>
    </location>
</feature>
<dbReference type="STRING" id="349124.Hhal_0382"/>
<sequence>MTMRTVLLFGATRGVGWLLAERLRDRGRRVVALARALQQAEGLERLGVDVIEGDVTDADSVPRAFEAAGRGAAVVSTVSGMLERGRFVDEMGNMLITDAARGWDPYRVVLVTAIGCGETRPYRSRQAIEAFGQIVDAKTRAENYLRGSGLPHLLIRPGGLLDGPPSGQAELTRAVDAHGNIRRADLAALLEAVIDQQDGDGQAFSAIDPTQPSAARRRQTVDPEKGASP</sequence>
<dbReference type="Proteomes" id="UP000000647">
    <property type="component" value="Chromosome"/>
</dbReference>
<organism evidence="3 4">
    <name type="scientific">Halorhodospira halophila (strain DSM 244 / SL1)</name>
    <name type="common">Ectothiorhodospira halophila (strain DSM 244 / SL1)</name>
    <dbReference type="NCBI Taxonomy" id="349124"/>
    <lineage>
        <taxon>Bacteria</taxon>
        <taxon>Pseudomonadati</taxon>
        <taxon>Pseudomonadota</taxon>
        <taxon>Gammaproteobacteria</taxon>
        <taxon>Chromatiales</taxon>
        <taxon>Ectothiorhodospiraceae</taxon>
        <taxon>Halorhodospira</taxon>
    </lineage>
</organism>
<feature type="region of interest" description="Disordered" evidence="1">
    <location>
        <begin position="200"/>
        <end position="229"/>
    </location>
</feature>
<dbReference type="InterPro" id="IPR036291">
    <property type="entry name" value="NAD(P)-bd_dom_sf"/>
</dbReference>
<dbReference type="AlphaFoldDB" id="A1WU14"/>
<dbReference type="RefSeq" id="WP_011813199.1">
    <property type="nucleotide sequence ID" value="NC_008789.1"/>
</dbReference>
<dbReference type="Gene3D" id="3.40.50.720">
    <property type="entry name" value="NAD(P)-binding Rossmann-like Domain"/>
    <property type="match status" value="1"/>
</dbReference>
<dbReference type="KEGG" id="hha:Hhal_0382"/>
<dbReference type="EMBL" id="CP000544">
    <property type="protein sequence ID" value="ABM61176.1"/>
    <property type="molecule type" value="Genomic_DNA"/>
</dbReference>
<evidence type="ECO:0000259" key="2">
    <source>
        <dbReference type="Pfam" id="PF13460"/>
    </source>
</evidence>
<dbReference type="HOGENOM" id="CLU_025711_5_0_6"/>
<gene>
    <name evidence="3" type="ordered locus">Hhal_0382</name>
</gene>
<proteinExistence type="predicted"/>
<protein>
    <submittedName>
        <fullName evidence="3">NAD dependent epimerase/dehydratase family</fullName>
    </submittedName>
</protein>
<dbReference type="CDD" id="cd05243">
    <property type="entry name" value="SDR_a5"/>
    <property type="match status" value="1"/>
</dbReference>
<dbReference type="InterPro" id="IPR016040">
    <property type="entry name" value="NAD(P)-bd_dom"/>
</dbReference>
<evidence type="ECO:0000256" key="1">
    <source>
        <dbReference type="SAM" id="MobiDB-lite"/>
    </source>
</evidence>
<dbReference type="PANTHER" id="PTHR15020:SF50">
    <property type="entry name" value="UPF0659 PROTEIN YMR090W"/>
    <property type="match status" value="1"/>
</dbReference>
<reference evidence="3 4" key="2">
    <citation type="journal article" date="2013" name="Stand. Genomic Sci.">
        <title>Complete genome sequence of Halorhodospira halophila SL1.</title>
        <authorList>
            <person name="Challacombe J.F."/>
            <person name="Majid S."/>
            <person name="Deole R."/>
            <person name="Brettin T.S."/>
            <person name="Bruce D."/>
            <person name="Delano S.F."/>
            <person name="Detter J.C."/>
            <person name="Gleasner C.D."/>
            <person name="Han C.S."/>
            <person name="Misra M."/>
            <person name="Reitenga K.G."/>
            <person name="Mikhailova N."/>
            <person name="Woyke T."/>
            <person name="Pitluck S."/>
            <person name="Nolan M."/>
            <person name="Land M.L."/>
            <person name="Saunders E."/>
            <person name="Tapia R."/>
            <person name="Lapidus A."/>
            <person name="Ivanova N."/>
            <person name="Hoff W.D."/>
        </authorList>
    </citation>
    <scope>NUCLEOTIDE SEQUENCE [LARGE SCALE GENOMIC DNA]</scope>
    <source>
        <strain evidence="4">DSM 244 / SL1</strain>
    </source>
</reference>
<name>A1WU14_HALHL</name>
<dbReference type="Pfam" id="PF13460">
    <property type="entry name" value="NAD_binding_10"/>
    <property type="match status" value="1"/>
</dbReference>
<evidence type="ECO:0000313" key="3">
    <source>
        <dbReference type="EMBL" id="ABM61176.1"/>
    </source>
</evidence>
<accession>A1WU14</accession>
<keyword evidence="4" id="KW-1185">Reference proteome</keyword>
<dbReference type="SUPFAM" id="SSF51735">
    <property type="entry name" value="NAD(P)-binding Rossmann-fold domains"/>
    <property type="match status" value="1"/>
</dbReference>
<reference evidence="4" key="1">
    <citation type="submission" date="2006-12" db="EMBL/GenBank/DDBJ databases">
        <title>Complete sequence of Halorhodospira halophila SL1.</title>
        <authorList>
            <consortium name="US DOE Joint Genome Institute"/>
            <person name="Copeland A."/>
            <person name="Lucas S."/>
            <person name="Lapidus A."/>
            <person name="Barry K."/>
            <person name="Detter J.C."/>
            <person name="Glavina del Rio T."/>
            <person name="Hammon N."/>
            <person name="Israni S."/>
            <person name="Dalin E."/>
            <person name="Tice H."/>
            <person name="Pitluck S."/>
            <person name="Saunders E."/>
            <person name="Brettin T."/>
            <person name="Bruce D."/>
            <person name="Han C."/>
            <person name="Tapia R."/>
            <person name="Schmutz J."/>
            <person name="Larimer F."/>
            <person name="Land M."/>
            <person name="Hauser L."/>
            <person name="Kyrpides N."/>
            <person name="Mikhailova N."/>
            <person name="Hoff W."/>
            <person name="Richardson P."/>
        </authorList>
    </citation>
    <scope>NUCLEOTIDE SEQUENCE [LARGE SCALE GENOMIC DNA]</scope>
    <source>
        <strain evidence="4">DSM 244 / SL1</strain>
    </source>
</reference>
<feature type="domain" description="NAD(P)-binding" evidence="2">
    <location>
        <begin position="10"/>
        <end position="196"/>
    </location>
</feature>
<dbReference type="OrthoDB" id="9803892at2"/>
<dbReference type="eggNOG" id="COG0702">
    <property type="taxonomic scope" value="Bacteria"/>
</dbReference>
<dbReference type="PANTHER" id="PTHR15020">
    <property type="entry name" value="FLAVIN REDUCTASE-RELATED"/>
    <property type="match status" value="1"/>
</dbReference>
<evidence type="ECO:0000313" key="4">
    <source>
        <dbReference type="Proteomes" id="UP000000647"/>
    </source>
</evidence>